<dbReference type="InterPro" id="IPR015847">
    <property type="entry name" value="ExoRNase_PH_dom2"/>
</dbReference>
<dbReference type="GO" id="GO:0000176">
    <property type="term" value="C:nuclear exosome (RNase complex)"/>
    <property type="evidence" value="ECO:0007669"/>
    <property type="project" value="TreeGrafter"/>
</dbReference>
<dbReference type="GO" id="GO:0034475">
    <property type="term" value="P:U4 snRNA 3'-end processing"/>
    <property type="evidence" value="ECO:0007669"/>
    <property type="project" value="TreeGrafter"/>
</dbReference>
<evidence type="ECO:0000256" key="2">
    <source>
        <dbReference type="ARBA" id="ARBA00004604"/>
    </source>
</evidence>
<comment type="similarity">
    <text evidence="3">Belongs to the RNase PH family.</text>
</comment>
<feature type="compositionally biased region" description="Low complexity" evidence="10">
    <location>
        <begin position="485"/>
        <end position="494"/>
    </location>
</feature>
<organism evidence="13 14">
    <name type="scientific">Chlamydomonas incerta</name>
    <dbReference type="NCBI Taxonomy" id="51695"/>
    <lineage>
        <taxon>Eukaryota</taxon>
        <taxon>Viridiplantae</taxon>
        <taxon>Chlorophyta</taxon>
        <taxon>core chlorophytes</taxon>
        <taxon>Chlorophyceae</taxon>
        <taxon>CS clade</taxon>
        <taxon>Chlamydomonadales</taxon>
        <taxon>Chlamydomonadaceae</taxon>
        <taxon>Chlamydomonas</taxon>
    </lineage>
</organism>
<evidence type="ECO:0000256" key="8">
    <source>
        <dbReference type="ARBA" id="ARBA00022884"/>
    </source>
</evidence>
<dbReference type="InterPro" id="IPR050590">
    <property type="entry name" value="Exosome_comp_Rrp42_subfam"/>
</dbReference>
<dbReference type="GO" id="GO:0005730">
    <property type="term" value="C:nucleolus"/>
    <property type="evidence" value="ECO:0007669"/>
    <property type="project" value="UniProtKB-SubCell"/>
</dbReference>
<evidence type="ECO:0000256" key="7">
    <source>
        <dbReference type="ARBA" id="ARBA00022835"/>
    </source>
</evidence>
<sequence length="503" mass="51561">MSQRDADSFISKNEREFILKALGEDVRLDGRRPNDIRKPKFQFSLDDRSATVAQGSTRVMAVVSAALEAPYPDRPSEGPLRFNVEFSPMASPAFEPGKPGEDAIQVARLIERGLRQSGAVDQEALCVVAGRKVWALRVDCHVLDHGGNLLDVSFLAALAALLAFRKPEVEVGGESGSEIIVHPPEVREPVPLTIHHLPVAVTFALFQAGDVLVADPTWKEEAAAAGSCTVVMNPAQEVCCVHKADGIGLSPEQFMRCVRLAGRQAEEVVAGLKKALEGHEVARVQARVRRHQQVPGLPAEGRHVMILGAKDPAGGAAPAPAAASGTAPAAAAKKPTAAADDVDEDADIDDGTDEEEEAEREKAEDAAAAAGTGPAGSSGRGAKAAQAGEDEDENMDDAGAVGKQQGGQKPKAKLAGPLVKPAGGKAGGKAAGTSPGAGSKRGGGATGGLQANKRGKDNVGFDELEAIAAVIAGVPPGGPAPGEPEPSLAAAVKPGKGRKGGGK</sequence>
<keyword evidence="8" id="KW-0694">RNA-binding</keyword>
<feature type="region of interest" description="Disordered" evidence="10">
    <location>
        <begin position="311"/>
        <end position="456"/>
    </location>
</feature>
<feature type="domain" description="Exoribonuclease phosphorolytic" evidence="11">
    <location>
        <begin position="49"/>
        <end position="167"/>
    </location>
</feature>
<feature type="compositionally biased region" description="Acidic residues" evidence="10">
    <location>
        <begin position="340"/>
        <end position="358"/>
    </location>
</feature>
<keyword evidence="14" id="KW-1185">Reference proteome</keyword>
<proteinExistence type="inferred from homology"/>
<dbReference type="FunFam" id="3.30.230.70:FF:000005">
    <property type="entry name" value="Exosome complex component RRP45"/>
    <property type="match status" value="1"/>
</dbReference>
<dbReference type="GO" id="GO:0016075">
    <property type="term" value="P:rRNA catabolic process"/>
    <property type="evidence" value="ECO:0007669"/>
    <property type="project" value="TreeGrafter"/>
</dbReference>
<dbReference type="GO" id="GO:0035925">
    <property type="term" value="F:mRNA 3'-UTR AU-rich region binding"/>
    <property type="evidence" value="ECO:0007669"/>
    <property type="project" value="TreeGrafter"/>
</dbReference>
<dbReference type="CDD" id="cd11368">
    <property type="entry name" value="RNase_PH_RRP45"/>
    <property type="match status" value="1"/>
</dbReference>
<dbReference type="PANTHER" id="PTHR11097:SF14">
    <property type="entry name" value="EXOSOME COMPLEX COMPONENT RRP45"/>
    <property type="match status" value="1"/>
</dbReference>
<reference evidence="13" key="1">
    <citation type="journal article" date="2020" name="bioRxiv">
        <title>Comparative genomics of Chlamydomonas.</title>
        <authorList>
            <person name="Craig R.J."/>
            <person name="Hasan A.R."/>
            <person name="Ness R.W."/>
            <person name="Keightley P.D."/>
        </authorList>
    </citation>
    <scope>NUCLEOTIDE SEQUENCE</scope>
    <source>
        <strain evidence="13">SAG 7.73</strain>
    </source>
</reference>
<dbReference type="Pfam" id="PF01138">
    <property type="entry name" value="RNase_PH"/>
    <property type="match status" value="1"/>
</dbReference>
<dbReference type="Pfam" id="PF03725">
    <property type="entry name" value="RNase_PH_C"/>
    <property type="match status" value="1"/>
</dbReference>
<dbReference type="SUPFAM" id="SSF54211">
    <property type="entry name" value="Ribosomal protein S5 domain 2-like"/>
    <property type="match status" value="1"/>
</dbReference>
<dbReference type="InterPro" id="IPR020568">
    <property type="entry name" value="Ribosomal_Su5_D2-typ_SF"/>
</dbReference>
<keyword evidence="6" id="KW-0698">rRNA processing</keyword>
<evidence type="ECO:0000256" key="1">
    <source>
        <dbReference type="ARBA" id="ARBA00004496"/>
    </source>
</evidence>
<dbReference type="EMBL" id="JAEHOC010000004">
    <property type="protein sequence ID" value="KAG2442728.1"/>
    <property type="molecule type" value="Genomic_DNA"/>
</dbReference>
<evidence type="ECO:0000259" key="11">
    <source>
        <dbReference type="Pfam" id="PF01138"/>
    </source>
</evidence>
<dbReference type="AlphaFoldDB" id="A0A835TFX8"/>
<dbReference type="GO" id="GO:0071038">
    <property type="term" value="P:TRAMP-dependent tRNA surveillance pathway"/>
    <property type="evidence" value="ECO:0007669"/>
    <property type="project" value="TreeGrafter"/>
</dbReference>
<dbReference type="GO" id="GO:0000467">
    <property type="term" value="P:exonucleolytic trimming to generate mature 3'-end of 5.8S rRNA from tricistronic rRNA transcript (SSU-rRNA, 5.8S rRNA, LSU-rRNA)"/>
    <property type="evidence" value="ECO:0007669"/>
    <property type="project" value="TreeGrafter"/>
</dbReference>
<dbReference type="InterPro" id="IPR001247">
    <property type="entry name" value="ExoRNase_PH_dom1"/>
</dbReference>
<name>A0A835TFX8_CHLIN</name>
<dbReference type="GO" id="GO:0034473">
    <property type="term" value="P:U1 snRNA 3'-end processing"/>
    <property type="evidence" value="ECO:0007669"/>
    <property type="project" value="TreeGrafter"/>
</dbReference>
<accession>A0A835TFX8</accession>
<evidence type="ECO:0000259" key="12">
    <source>
        <dbReference type="Pfam" id="PF03725"/>
    </source>
</evidence>
<dbReference type="GO" id="GO:0034476">
    <property type="term" value="P:U5 snRNA 3'-end processing"/>
    <property type="evidence" value="ECO:0007669"/>
    <property type="project" value="TreeGrafter"/>
</dbReference>
<evidence type="ECO:0000256" key="4">
    <source>
        <dbReference type="ARBA" id="ARBA00019572"/>
    </source>
</evidence>
<dbReference type="PANTHER" id="PTHR11097">
    <property type="entry name" value="EXOSOME COMPLEX EXONUCLEASE RIBOSOMAL RNA PROCESSING PROTEIN"/>
    <property type="match status" value="1"/>
</dbReference>
<evidence type="ECO:0000256" key="5">
    <source>
        <dbReference type="ARBA" id="ARBA00022490"/>
    </source>
</evidence>
<evidence type="ECO:0000256" key="10">
    <source>
        <dbReference type="SAM" id="MobiDB-lite"/>
    </source>
</evidence>
<feature type="compositionally biased region" description="Low complexity" evidence="10">
    <location>
        <begin position="311"/>
        <end position="339"/>
    </location>
</feature>
<dbReference type="InterPro" id="IPR033100">
    <property type="entry name" value="Rrp45"/>
</dbReference>
<comment type="caution">
    <text evidence="13">The sequence shown here is derived from an EMBL/GenBank/DDBJ whole genome shotgun (WGS) entry which is preliminary data.</text>
</comment>
<dbReference type="GO" id="GO:0071035">
    <property type="term" value="P:nuclear polyadenylation-dependent rRNA catabolic process"/>
    <property type="evidence" value="ECO:0007669"/>
    <property type="project" value="TreeGrafter"/>
</dbReference>
<dbReference type="Gene3D" id="3.30.230.70">
    <property type="entry name" value="GHMP Kinase, N-terminal domain"/>
    <property type="match status" value="1"/>
</dbReference>
<evidence type="ECO:0000313" key="13">
    <source>
        <dbReference type="EMBL" id="KAG2442728.1"/>
    </source>
</evidence>
<feature type="region of interest" description="Disordered" evidence="10">
    <location>
        <begin position="473"/>
        <end position="503"/>
    </location>
</feature>
<dbReference type="SUPFAM" id="SSF55666">
    <property type="entry name" value="Ribonuclease PH domain 2-like"/>
    <property type="match status" value="1"/>
</dbReference>
<keyword evidence="7" id="KW-0271">Exosome</keyword>
<evidence type="ECO:0000256" key="3">
    <source>
        <dbReference type="ARBA" id="ARBA00006678"/>
    </source>
</evidence>
<dbReference type="GO" id="GO:0000177">
    <property type="term" value="C:cytoplasmic exosome (RNase complex)"/>
    <property type="evidence" value="ECO:0007669"/>
    <property type="project" value="TreeGrafter"/>
</dbReference>
<evidence type="ECO:0000256" key="6">
    <source>
        <dbReference type="ARBA" id="ARBA00022552"/>
    </source>
</evidence>
<dbReference type="OrthoDB" id="10264038at2759"/>
<dbReference type="InterPro" id="IPR036345">
    <property type="entry name" value="ExoRNase_PH_dom2_sf"/>
</dbReference>
<dbReference type="Proteomes" id="UP000650467">
    <property type="component" value="Unassembled WGS sequence"/>
</dbReference>
<keyword evidence="9" id="KW-0539">Nucleus</keyword>
<comment type="subcellular location">
    <subcellularLocation>
        <location evidence="1">Cytoplasm</location>
    </subcellularLocation>
    <subcellularLocation>
        <location evidence="2">Nucleus</location>
        <location evidence="2">Nucleolus</location>
    </subcellularLocation>
</comment>
<evidence type="ECO:0000313" key="14">
    <source>
        <dbReference type="Proteomes" id="UP000650467"/>
    </source>
</evidence>
<dbReference type="GO" id="GO:0071028">
    <property type="term" value="P:nuclear mRNA surveillance"/>
    <property type="evidence" value="ECO:0007669"/>
    <property type="project" value="TreeGrafter"/>
</dbReference>
<feature type="domain" description="Exoribonuclease phosphorolytic" evidence="12">
    <location>
        <begin position="196"/>
        <end position="261"/>
    </location>
</feature>
<protein>
    <recommendedName>
        <fullName evidence="4">Exosome complex component RRP45</fullName>
    </recommendedName>
</protein>
<keyword evidence="5" id="KW-0963">Cytoplasm</keyword>
<evidence type="ECO:0000256" key="9">
    <source>
        <dbReference type="ARBA" id="ARBA00023242"/>
    </source>
</evidence>
<feature type="compositionally biased region" description="Low complexity" evidence="10">
    <location>
        <begin position="398"/>
        <end position="423"/>
    </location>
</feature>
<dbReference type="InterPro" id="IPR027408">
    <property type="entry name" value="PNPase/RNase_PH_dom_sf"/>
</dbReference>
<gene>
    <name evidence="13" type="ORF">HXX76_002810</name>
</gene>